<keyword evidence="2" id="KW-1185">Reference proteome</keyword>
<proteinExistence type="predicted"/>
<dbReference type="EMBL" id="CM047592">
    <property type="protein sequence ID" value="KAI9917845.1"/>
    <property type="molecule type" value="Genomic_DNA"/>
</dbReference>
<reference evidence="1 2" key="1">
    <citation type="journal article" date="2022" name="bioRxiv">
        <title>The genome of the oomycete Peronosclerospora sorghi, a cosmopolitan pathogen of maize and sorghum, is inflated with dispersed pseudogenes.</title>
        <authorList>
            <person name="Fletcher K."/>
            <person name="Martin F."/>
            <person name="Isakeit T."/>
            <person name="Cavanaugh K."/>
            <person name="Magill C."/>
            <person name="Michelmore R."/>
        </authorList>
    </citation>
    <scope>NUCLEOTIDE SEQUENCE [LARGE SCALE GENOMIC DNA]</scope>
    <source>
        <strain evidence="1">P6</strain>
    </source>
</reference>
<sequence>MSLASIQGGDRRVVTQADIPNMCSTLELKPYQVVGVNWLLLLYKNKVSGVLADEMGLGKTVQTIAFLLLLTSFETTYEQANGPHLVVVPVSVLNNWKRELSWIAPTPRVVMYHGGKEHHRAMEDTLTRDDFDIMLTTYAYFERDRAKMSFGYMILDEGHSIQNSNTSRFKRLTALRARTRLVLSGTPIQNKLNELLTLLSFLMSCMFDHG</sequence>
<dbReference type="Proteomes" id="UP001163321">
    <property type="component" value="Chromosome 13"/>
</dbReference>
<evidence type="ECO:0000313" key="1">
    <source>
        <dbReference type="EMBL" id="KAI9917845.1"/>
    </source>
</evidence>
<evidence type="ECO:0000313" key="2">
    <source>
        <dbReference type="Proteomes" id="UP001163321"/>
    </source>
</evidence>
<comment type="caution">
    <text evidence="1">The sequence shown here is derived from an EMBL/GenBank/DDBJ whole genome shotgun (WGS) entry which is preliminary data.</text>
</comment>
<gene>
    <name evidence="1" type="ORF">PsorP6_013062</name>
</gene>
<organism evidence="1 2">
    <name type="scientific">Peronosclerospora sorghi</name>
    <dbReference type="NCBI Taxonomy" id="230839"/>
    <lineage>
        <taxon>Eukaryota</taxon>
        <taxon>Sar</taxon>
        <taxon>Stramenopiles</taxon>
        <taxon>Oomycota</taxon>
        <taxon>Peronosporomycetes</taxon>
        <taxon>Peronosporales</taxon>
        <taxon>Peronosporaceae</taxon>
        <taxon>Peronosclerospora</taxon>
    </lineage>
</organism>
<accession>A0ACC0WG63</accession>
<name>A0ACC0WG63_9STRA</name>
<protein>
    <submittedName>
        <fullName evidence="1">Uncharacterized protein</fullName>
    </submittedName>
</protein>